<dbReference type="NCBIfam" id="NF010738">
    <property type="entry name" value="PRK14140.1"/>
    <property type="match status" value="1"/>
</dbReference>
<name>A0A7T4UT86_9GAMM</name>
<dbReference type="PANTHER" id="PTHR21237:SF23">
    <property type="entry name" value="GRPE PROTEIN HOMOLOG, MITOCHONDRIAL"/>
    <property type="match status" value="1"/>
</dbReference>
<dbReference type="GO" id="GO:0051082">
    <property type="term" value="F:unfolded protein binding"/>
    <property type="evidence" value="ECO:0007669"/>
    <property type="project" value="TreeGrafter"/>
</dbReference>
<keyword evidence="4 10" id="KW-0963">Cytoplasm</keyword>
<evidence type="ECO:0000256" key="11">
    <source>
        <dbReference type="RuleBase" id="RU000639"/>
    </source>
</evidence>
<evidence type="ECO:0000313" key="15">
    <source>
        <dbReference type="Proteomes" id="UP000596063"/>
    </source>
</evidence>
<reference evidence="14" key="1">
    <citation type="submission" date="2020-12" db="EMBL/GenBank/DDBJ databases">
        <authorList>
            <person name="Shan Y."/>
        </authorList>
    </citation>
    <scope>NUCLEOTIDE SEQUENCE [LARGE SCALE GENOMIC DNA]</scope>
    <source>
        <strain evidence="14">Csc3.9</strain>
    </source>
</reference>
<dbReference type="GO" id="GO:0005829">
    <property type="term" value="C:cytosol"/>
    <property type="evidence" value="ECO:0007669"/>
    <property type="project" value="TreeGrafter"/>
</dbReference>
<feature type="region of interest" description="Disordered" evidence="13">
    <location>
        <begin position="61"/>
        <end position="111"/>
    </location>
</feature>
<dbReference type="Gene3D" id="2.30.22.10">
    <property type="entry name" value="Head domain of nucleotide exchange factor GrpE"/>
    <property type="match status" value="1"/>
</dbReference>
<dbReference type="Pfam" id="PF01025">
    <property type="entry name" value="GrpE"/>
    <property type="match status" value="1"/>
</dbReference>
<dbReference type="NCBIfam" id="NF010749">
    <property type="entry name" value="PRK14151.1"/>
    <property type="match status" value="1"/>
</dbReference>
<sequence length="252" mass="27287">MGFYTVVCQGSTSARPVRGKDFFAPALKTGRLTPYRQQPGPLGPPIFTRFTETVIVADEQQKDATPEQPAPGGDEQATAENLQGESAQAAPESGEGASLEQQLEAAKQEAADAKEQALRAVAESQNVRRRAEKDAESARKFALERFAGDLLEVADNLDRALAAADDSDEALKPILEGVELTRKTLIDALNRHNVEQIDPVGEPFDPQFHEAMAMVPNPDVEPNTVIEVMQRGYTLNGRLLRAAMVVVAKAPQ</sequence>
<dbReference type="PRINTS" id="PR00773">
    <property type="entry name" value="GRPEPROTEIN"/>
</dbReference>
<dbReference type="PROSITE" id="PS01071">
    <property type="entry name" value="GRPE"/>
    <property type="match status" value="1"/>
</dbReference>
<comment type="subcellular location">
    <subcellularLocation>
        <location evidence="1 10">Cytoplasm</location>
    </subcellularLocation>
</comment>
<dbReference type="SUPFAM" id="SSF58014">
    <property type="entry name" value="Coiled-coil domain of nucleotide exchange factor GrpE"/>
    <property type="match status" value="1"/>
</dbReference>
<evidence type="ECO:0000256" key="7">
    <source>
        <dbReference type="ARBA" id="ARBA00053401"/>
    </source>
</evidence>
<dbReference type="HAMAP" id="MF_01151">
    <property type="entry name" value="GrpE"/>
    <property type="match status" value="1"/>
</dbReference>
<protein>
    <recommendedName>
        <fullName evidence="8 10">Protein GrpE</fullName>
    </recommendedName>
    <alternativeName>
        <fullName evidence="9 10">HSP-70 cofactor</fullName>
    </alternativeName>
</protein>
<evidence type="ECO:0000256" key="4">
    <source>
        <dbReference type="ARBA" id="ARBA00022490"/>
    </source>
</evidence>
<comment type="subunit">
    <text evidence="3 10">Homodimer.</text>
</comment>
<evidence type="ECO:0000256" key="1">
    <source>
        <dbReference type="ARBA" id="ARBA00004496"/>
    </source>
</evidence>
<evidence type="ECO:0000256" key="13">
    <source>
        <dbReference type="SAM" id="MobiDB-lite"/>
    </source>
</evidence>
<proteinExistence type="inferred from homology"/>
<keyword evidence="5 10" id="KW-0346">Stress response</keyword>
<keyword evidence="6 10" id="KW-0143">Chaperone</keyword>
<comment type="similarity">
    <text evidence="2 10 12">Belongs to the GrpE family.</text>
</comment>
<evidence type="ECO:0000256" key="5">
    <source>
        <dbReference type="ARBA" id="ARBA00023016"/>
    </source>
</evidence>
<evidence type="ECO:0000313" key="14">
    <source>
        <dbReference type="EMBL" id="QQD20210.1"/>
    </source>
</evidence>
<dbReference type="GO" id="GO:0042803">
    <property type="term" value="F:protein homodimerization activity"/>
    <property type="evidence" value="ECO:0007669"/>
    <property type="project" value="InterPro"/>
</dbReference>
<evidence type="ECO:0000256" key="3">
    <source>
        <dbReference type="ARBA" id="ARBA00011738"/>
    </source>
</evidence>
<dbReference type="Gene3D" id="3.90.20.20">
    <property type="match status" value="1"/>
</dbReference>
<dbReference type="CDD" id="cd00446">
    <property type="entry name" value="GrpE"/>
    <property type="match status" value="1"/>
</dbReference>
<keyword evidence="15" id="KW-1185">Reference proteome</keyword>
<dbReference type="AlphaFoldDB" id="A0A7T4UT86"/>
<accession>A0A7T4UT86</accession>
<comment type="function">
    <text evidence="7 10 11">Participates actively in the response to hyperosmotic and heat shock by preventing the aggregation of stress-denatured proteins, in association with DnaK and GrpE. It is the nucleotide exchange factor for DnaK and may function as a thermosensor. Unfolded proteins bind initially to DnaJ; upon interaction with the DnaJ-bound protein, DnaK hydrolyzes its bound ATP, resulting in the formation of a stable complex. GrpE releases ADP from DnaK; ATP binding to DnaK triggers the release of the substrate protein, thus completing the reaction cycle. Several rounds of ATP-dependent interactions between DnaJ, DnaK and GrpE are required for fully efficient folding.</text>
</comment>
<gene>
    <name evidence="10 14" type="primary">grpE</name>
    <name evidence="14" type="ORF">I6N98_15465</name>
</gene>
<organism evidence="14 15">
    <name type="scientific">Spongiibacter nanhainus</name>
    <dbReference type="NCBI Taxonomy" id="2794344"/>
    <lineage>
        <taxon>Bacteria</taxon>
        <taxon>Pseudomonadati</taxon>
        <taxon>Pseudomonadota</taxon>
        <taxon>Gammaproteobacteria</taxon>
        <taxon>Cellvibrionales</taxon>
        <taxon>Spongiibacteraceae</taxon>
        <taxon>Spongiibacter</taxon>
    </lineage>
</organism>
<evidence type="ECO:0000256" key="10">
    <source>
        <dbReference type="HAMAP-Rule" id="MF_01151"/>
    </source>
</evidence>
<dbReference type="GO" id="GO:0051087">
    <property type="term" value="F:protein-folding chaperone binding"/>
    <property type="evidence" value="ECO:0007669"/>
    <property type="project" value="InterPro"/>
</dbReference>
<dbReference type="NCBIfam" id="NF010748">
    <property type="entry name" value="PRK14150.1"/>
    <property type="match status" value="1"/>
</dbReference>
<dbReference type="SUPFAM" id="SSF51064">
    <property type="entry name" value="Head domain of nucleotide exchange factor GrpE"/>
    <property type="match status" value="1"/>
</dbReference>
<dbReference type="KEGG" id="snan:I6N98_15465"/>
<dbReference type="InterPro" id="IPR000740">
    <property type="entry name" value="GrpE"/>
</dbReference>
<evidence type="ECO:0000256" key="8">
    <source>
        <dbReference type="ARBA" id="ARBA00072274"/>
    </source>
</evidence>
<dbReference type="GO" id="GO:0000774">
    <property type="term" value="F:adenyl-nucleotide exchange factor activity"/>
    <property type="evidence" value="ECO:0007669"/>
    <property type="project" value="InterPro"/>
</dbReference>
<dbReference type="EMBL" id="CP066167">
    <property type="protein sequence ID" value="QQD20210.1"/>
    <property type="molecule type" value="Genomic_DNA"/>
</dbReference>
<dbReference type="InterPro" id="IPR013805">
    <property type="entry name" value="GrpE_CC"/>
</dbReference>
<dbReference type="PANTHER" id="PTHR21237">
    <property type="entry name" value="GRPE PROTEIN"/>
    <property type="match status" value="1"/>
</dbReference>
<dbReference type="NCBIfam" id="NF010737">
    <property type="entry name" value="PRK14139.1"/>
    <property type="match status" value="1"/>
</dbReference>
<evidence type="ECO:0000256" key="2">
    <source>
        <dbReference type="ARBA" id="ARBA00009054"/>
    </source>
</evidence>
<dbReference type="GO" id="GO:0006457">
    <property type="term" value="P:protein folding"/>
    <property type="evidence" value="ECO:0007669"/>
    <property type="project" value="InterPro"/>
</dbReference>
<dbReference type="Proteomes" id="UP000596063">
    <property type="component" value="Chromosome"/>
</dbReference>
<evidence type="ECO:0000256" key="12">
    <source>
        <dbReference type="RuleBase" id="RU004478"/>
    </source>
</evidence>
<dbReference type="FunFam" id="2.30.22.10:FF:000001">
    <property type="entry name" value="Protein GrpE"/>
    <property type="match status" value="1"/>
</dbReference>
<evidence type="ECO:0000256" key="9">
    <source>
        <dbReference type="ARBA" id="ARBA00076414"/>
    </source>
</evidence>
<evidence type="ECO:0000256" key="6">
    <source>
        <dbReference type="ARBA" id="ARBA00023186"/>
    </source>
</evidence>
<dbReference type="InterPro" id="IPR009012">
    <property type="entry name" value="GrpE_head"/>
</dbReference>